<keyword evidence="2" id="KW-0812">Transmembrane</keyword>
<dbReference type="Pfam" id="PF13208">
    <property type="entry name" value="TerB_N"/>
    <property type="match status" value="1"/>
</dbReference>
<dbReference type="InterPro" id="IPR028932">
    <property type="entry name" value="TerB-C"/>
</dbReference>
<evidence type="ECO:0008006" key="8">
    <source>
        <dbReference type="Google" id="ProtNLM"/>
    </source>
</evidence>
<feature type="transmembrane region" description="Helical" evidence="2">
    <location>
        <begin position="12"/>
        <end position="45"/>
    </location>
</feature>
<organism evidence="6 7">
    <name type="scientific">Hydrogenophaga crocea</name>
    <dbReference type="NCBI Taxonomy" id="2716225"/>
    <lineage>
        <taxon>Bacteria</taxon>
        <taxon>Pseudomonadati</taxon>
        <taxon>Pseudomonadota</taxon>
        <taxon>Betaproteobacteria</taxon>
        <taxon>Burkholderiales</taxon>
        <taxon>Comamonadaceae</taxon>
        <taxon>Hydrogenophaga</taxon>
    </lineage>
</organism>
<dbReference type="InterPro" id="IPR025266">
    <property type="entry name" value="TerB_N"/>
</dbReference>
<dbReference type="KEGG" id="hcz:G9Q37_13745"/>
<dbReference type="CDD" id="cd07176">
    <property type="entry name" value="terB"/>
    <property type="match status" value="1"/>
</dbReference>
<dbReference type="Gene3D" id="1.10.3680.10">
    <property type="entry name" value="TerB-like"/>
    <property type="match status" value="1"/>
</dbReference>
<dbReference type="SUPFAM" id="SSF158682">
    <property type="entry name" value="TerB-like"/>
    <property type="match status" value="1"/>
</dbReference>
<name>A0A6G8IIV4_9BURK</name>
<evidence type="ECO:0000313" key="6">
    <source>
        <dbReference type="EMBL" id="QIM53134.1"/>
    </source>
</evidence>
<accession>A0A6G8IIV4</accession>
<evidence type="ECO:0000259" key="5">
    <source>
        <dbReference type="Pfam" id="PF15615"/>
    </source>
</evidence>
<dbReference type="InterPro" id="IPR007791">
    <property type="entry name" value="DjlA_N"/>
</dbReference>
<evidence type="ECO:0000259" key="4">
    <source>
        <dbReference type="Pfam" id="PF13208"/>
    </source>
</evidence>
<feature type="domain" description="Co-chaperone DjlA N-terminal" evidence="3">
    <location>
        <begin position="532"/>
        <end position="635"/>
    </location>
</feature>
<keyword evidence="7" id="KW-1185">Reference proteome</keyword>
<dbReference type="Pfam" id="PF05099">
    <property type="entry name" value="TerB"/>
    <property type="match status" value="1"/>
</dbReference>
<dbReference type="AlphaFoldDB" id="A0A6G8IIV4"/>
<sequence>MARKRKGDSVSVLGVVLVGLVALVASVPVEVWLFVGGVVLAFFAYRYFKAKPSSEPPETQPMPQSKATPRPRARALKSSDMDEPVSVTSTAAASPSTATSEYRLPAAPKGFGNATWLGAGQPVNVAGFSIPGGLIYVGTRLKTPSGDNDPCLIDPSLSVSKSGDYTERQMGYWPSYGAISSSARGAYLKWLAGGRQDPSADIGYVFLFFYGLERRAILDASSDAAARAEWPVIAEELRRLLDIYGQKSGSFRRYAVELLNWVSTVEHPERLYEKAVPSFPRSLELPLYVRHALGIAAVDGVPVPAGLALAWARLEPSVVLRTPAIRCPEQFDALFVQKYEQQFGAGMVLPRNRTKLKLVYRPASAGFRGYNDLRLTFGEVPDVSVLTGPVKKLQDLVDATSKELESYSRFVGKSVTGKNSLEGLLQLPPTLWPEQAQKALQQLKARIGEGMVAMPFQDLLNALGATTAFTKDKTLSLARTLESANVGFEPDVLAGAKTPKPEEKVVLFALPPSEQLSRTNGPYLAAALTLQLASAVATSDGEFGIKEMGHLRETVLSWTHLTPGQKRRLLAHLRLLMQAPASLTALKKKFEPLELNVKETIAAFMATVAQSDGEVSPGEVKMLEKVYKALGVDSKKVFSDVHAVAAGTKPTAAAVAKVEESSFKLDPARIAALQKDTEKVSALLANIFTDTDEPAVAVAEPVEAETEAEPSEASAGLLGLDEAHTSLARMMLSRPEWSRAELLDVAADLDLMLDGALEHINEAAFEAHDMALFEGEDPVTVNTEILDKVKA</sequence>
<reference evidence="6 7" key="1">
    <citation type="submission" date="2020-03" db="EMBL/GenBank/DDBJ databases">
        <title>Hydrogenophaga sp. nov. isolated from cyanobacterial mat.</title>
        <authorList>
            <person name="Thorat V."/>
            <person name="Kirdat K."/>
            <person name="Tiwarekar B."/>
            <person name="Costa E.D."/>
            <person name="Yadav A."/>
        </authorList>
    </citation>
    <scope>NUCLEOTIDE SEQUENCE [LARGE SCALE GENOMIC DNA]</scope>
    <source>
        <strain evidence="6 7">BA0156</strain>
    </source>
</reference>
<dbReference type="Proteomes" id="UP000503162">
    <property type="component" value="Chromosome"/>
</dbReference>
<feature type="domain" description="TerB N-terminal" evidence="4">
    <location>
        <begin position="120"/>
        <end position="324"/>
    </location>
</feature>
<dbReference type="InterPro" id="IPR029024">
    <property type="entry name" value="TerB-like"/>
</dbReference>
<gene>
    <name evidence="6" type="ORF">G9Q37_13745</name>
</gene>
<evidence type="ECO:0000259" key="3">
    <source>
        <dbReference type="Pfam" id="PF05099"/>
    </source>
</evidence>
<evidence type="ECO:0000256" key="2">
    <source>
        <dbReference type="SAM" id="Phobius"/>
    </source>
</evidence>
<keyword evidence="2" id="KW-0472">Membrane</keyword>
<dbReference type="Pfam" id="PF15615">
    <property type="entry name" value="TerB_C"/>
    <property type="match status" value="1"/>
</dbReference>
<proteinExistence type="predicted"/>
<feature type="domain" description="TerB-C" evidence="5">
    <location>
        <begin position="650"/>
        <end position="789"/>
    </location>
</feature>
<evidence type="ECO:0000313" key="7">
    <source>
        <dbReference type="Proteomes" id="UP000503162"/>
    </source>
</evidence>
<protein>
    <recommendedName>
        <fullName evidence="8">Tellurite resistance protein TerB</fullName>
    </recommendedName>
</protein>
<evidence type="ECO:0000256" key="1">
    <source>
        <dbReference type="SAM" id="MobiDB-lite"/>
    </source>
</evidence>
<keyword evidence="2" id="KW-1133">Transmembrane helix</keyword>
<dbReference type="RefSeq" id="WP_166227915.1">
    <property type="nucleotide sequence ID" value="NZ_CP049989.1"/>
</dbReference>
<dbReference type="EMBL" id="CP049989">
    <property type="protein sequence ID" value="QIM53134.1"/>
    <property type="molecule type" value="Genomic_DNA"/>
</dbReference>
<feature type="compositionally biased region" description="Low complexity" evidence="1">
    <location>
        <begin position="84"/>
        <end position="94"/>
    </location>
</feature>
<feature type="region of interest" description="Disordered" evidence="1">
    <location>
        <begin position="52"/>
        <end position="94"/>
    </location>
</feature>